<protein>
    <submittedName>
        <fullName evidence="7">Ferredoxin--NADP reductase</fullName>
        <ecNumber evidence="7">1.18.1.2</ecNumber>
    </submittedName>
</protein>
<dbReference type="Pfam" id="PF00970">
    <property type="entry name" value="FAD_binding_6"/>
    <property type="match status" value="1"/>
</dbReference>
<proteinExistence type="predicted"/>
<dbReference type="InterPro" id="IPR017938">
    <property type="entry name" value="Riboflavin_synthase-like_b-brl"/>
</dbReference>
<comment type="caution">
    <text evidence="7">The sequence shown here is derived from an EMBL/GenBank/DDBJ whole genome shotgun (WGS) entry which is preliminary data.</text>
</comment>
<dbReference type="EMBL" id="MLJW01000055">
    <property type="protein sequence ID" value="OIR04786.1"/>
    <property type="molecule type" value="Genomic_DNA"/>
</dbReference>
<dbReference type="EC" id="1.18.1.2" evidence="7"/>
<dbReference type="InterPro" id="IPR008333">
    <property type="entry name" value="Cbr1-like_FAD-bd_dom"/>
</dbReference>
<dbReference type="InterPro" id="IPR039261">
    <property type="entry name" value="FNR_nucleotide-bd"/>
</dbReference>
<keyword evidence="4" id="KW-0521">NADP</keyword>
<dbReference type="PRINTS" id="PR00371">
    <property type="entry name" value="FPNCR"/>
</dbReference>
<dbReference type="GO" id="GO:0004324">
    <property type="term" value="F:ferredoxin-NADP+ reductase activity"/>
    <property type="evidence" value="ECO:0007669"/>
    <property type="project" value="UniProtKB-EC"/>
</dbReference>
<dbReference type="InterPro" id="IPR001433">
    <property type="entry name" value="OxRdtase_FAD/NAD-bd"/>
</dbReference>
<dbReference type="SUPFAM" id="SSF52343">
    <property type="entry name" value="Ferredoxin reductase-like, C-terminal NADP-linked domain"/>
    <property type="match status" value="1"/>
</dbReference>
<keyword evidence="3" id="KW-0274">FAD</keyword>
<evidence type="ECO:0000256" key="2">
    <source>
        <dbReference type="ARBA" id="ARBA00022630"/>
    </source>
</evidence>
<dbReference type="Gene3D" id="2.40.30.10">
    <property type="entry name" value="Translation factors"/>
    <property type="match status" value="1"/>
</dbReference>
<dbReference type="InterPro" id="IPR015701">
    <property type="entry name" value="FNR"/>
</dbReference>
<sequence length="293" mass="32508">MFIHLKGKTMLNPVTDGAGDSMIYTAKLLSSRRITPETSREEVRQMVLKTDDPYFDSKVGSCIRVLAPGQYGNPYHARLYSIADTDQSDAGAQFEICVRRCFYMDEASGEEYGGVASNYLCDLQPGSTIKFSGPVGYPFTIPKNRDANLLMIGMGTGIAPFRGLIRMIYEQYGGWKGKVRLFHGARTGLEMLYLNDANNDLGNYFDQPTFKAFQAVSPRPAFNAPIALNQAIEQNAAEVWEIVNSPDSRVYIAGMTQMLGMIDNAMGSIVGSPAWLTKRNELASEGRWIEVLY</sequence>
<keyword evidence="2" id="KW-0285">Flavoprotein</keyword>
<dbReference type="InterPro" id="IPR017927">
    <property type="entry name" value="FAD-bd_FR_type"/>
</dbReference>
<dbReference type="Gene3D" id="3.40.50.80">
    <property type="entry name" value="Nucleotide-binding domain of ferredoxin-NADP reductase (FNR) module"/>
    <property type="match status" value="1"/>
</dbReference>
<evidence type="ECO:0000256" key="5">
    <source>
        <dbReference type="ARBA" id="ARBA00023002"/>
    </source>
</evidence>
<dbReference type="InterPro" id="IPR001709">
    <property type="entry name" value="Flavoprot_Pyr_Nucl_cyt_Rdtase"/>
</dbReference>
<keyword evidence="5 7" id="KW-0560">Oxidoreductase</keyword>
<evidence type="ECO:0000313" key="7">
    <source>
        <dbReference type="EMBL" id="OIR04786.1"/>
    </source>
</evidence>
<dbReference type="PANTHER" id="PTHR43314">
    <property type="match status" value="1"/>
</dbReference>
<evidence type="ECO:0000256" key="4">
    <source>
        <dbReference type="ARBA" id="ARBA00022857"/>
    </source>
</evidence>
<evidence type="ECO:0000256" key="3">
    <source>
        <dbReference type="ARBA" id="ARBA00022827"/>
    </source>
</evidence>
<reference evidence="7" key="1">
    <citation type="submission" date="2016-10" db="EMBL/GenBank/DDBJ databases">
        <title>Sequence of Gallionella enrichment culture.</title>
        <authorList>
            <person name="Poehlein A."/>
            <person name="Muehling M."/>
            <person name="Daniel R."/>
        </authorList>
    </citation>
    <scope>NUCLEOTIDE SEQUENCE</scope>
</reference>
<accession>A0A1J5S9E9</accession>
<dbReference type="Pfam" id="PF00175">
    <property type="entry name" value="NAD_binding_1"/>
    <property type="match status" value="1"/>
</dbReference>
<organism evidence="7">
    <name type="scientific">mine drainage metagenome</name>
    <dbReference type="NCBI Taxonomy" id="410659"/>
    <lineage>
        <taxon>unclassified sequences</taxon>
        <taxon>metagenomes</taxon>
        <taxon>ecological metagenomes</taxon>
    </lineage>
</organism>
<dbReference type="AlphaFoldDB" id="A0A1J5S9E9"/>
<name>A0A1J5S9E9_9ZZZZ</name>
<evidence type="ECO:0000256" key="1">
    <source>
        <dbReference type="ARBA" id="ARBA00001974"/>
    </source>
</evidence>
<evidence type="ECO:0000259" key="6">
    <source>
        <dbReference type="PROSITE" id="PS51384"/>
    </source>
</evidence>
<dbReference type="PROSITE" id="PS51384">
    <property type="entry name" value="FAD_FR"/>
    <property type="match status" value="1"/>
</dbReference>
<comment type="cofactor">
    <cofactor evidence="1">
        <name>FAD</name>
        <dbReference type="ChEBI" id="CHEBI:57692"/>
    </cofactor>
</comment>
<dbReference type="SUPFAM" id="SSF63380">
    <property type="entry name" value="Riboflavin synthase domain-like"/>
    <property type="match status" value="1"/>
</dbReference>
<gene>
    <name evidence="7" type="primary">petH_2</name>
    <name evidence="7" type="ORF">GALL_131720</name>
</gene>
<feature type="domain" description="FAD-binding FR-type" evidence="6">
    <location>
        <begin position="21"/>
        <end position="141"/>
    </location>
</feature>